<dbReference type="SUPFAM" id="SSF46785">
    <property type="entry name" value="Winged helix' DNA-binding domain"/>
    <property type="match status" value="1"/>
</dbReference>
<comment type="subcellular location">
    <subcellularLocation>
        <location evidence="1">Cytoplasm</location>
    </subcellularLocation>
</comment>
<evidence type="ECO:0000256" key="4">
    <source>
        <dbReference type="ARBA" id="ARBA00023163"/>
    </source>
</evidence>
<evidence type="ECO:0000259" key="8">
    <source>
        <dbReference type="PROSITE" id="PS50995"/>
    </source>
</evidence>
<reference evidence="9 10" key="1">
    <citation type="submission" date="2016-11" db="EMBL/GenBank/DDBJ databases">
        <authorList>
            <person name="Jaros S."/>
            <person name="Januszkiewicz K."/>
            <person name="Wedrychowicz H."/>
        </authorList>
    </citation>
    <scope>NUCLEOTIDE SEQUENCE [LARGE SCALE GENOMIC DNA]</scope>
    <source>
        <strain evidence="9 10">DSM 15212</strain>
    </source>
</reference>
<dbReference type="PRINTS" id="PR00598">
    <property type="entry name" value="HTHMARR"/>
</dbReference>
<keyword evidence="10" id="KW-1185">Reference proteome</keyword>
<dbReference type="PANTHER" id="PTHR42756">
    <property type="entry name" value="TRANSCRIPTIONAL REGULATOR, MARR"/>
    <property type="match status" value="1"/>
</dbReference>
<evidence type="ECO:0000256" key="5">
    <source>
        <dbReference type="ARBA" id="ARBA00046337"/>
    </source>
</evidence>
<dbReference type="InterPro" id="IPR055166">
    <property type="entry name" value="Transc_reg_Sar_Rot_HTH"/>
</dbReference>
<feature type="domain" description="HTH marR-type" evidence="8">
    <location>
        <begin position="9"/>
        <end position="145"/>
    </location>
</feature>
<dbReference type="SMART" id="SM00347">
    <property type="entry name" value="HTH_MARR"/>
    <property type="match status" value="1"/>
</dbReference>
<dbReference type="Gene3D" id="1.10.10.10">
    <property type="entry name" value="Winged helix-like DNA-binding domain superfamily/Winged helix DNA-binding domain"/>
    <property type="match status" value="1"/>
</dbReference>
<dbReference type="InterPro" id="IPR000835">
    <property type="entry name" value="HTH_MarR-typ"/>
</dbReference>
<organism evidence="9 10">
    <name type="scientific">Paramaledivibacter caminithermalis (strain DSM 15212 / CIP 107654 / DViRD3)</name>
    <name type="common">Clostridium caminithermale</name>
    <dbReference type="NCBI Taxonomy" id="1121301"/>
    <lineage>
        <taxon>Bacteria</taxon>
        <taxon>Bacillati</taxon>
        <taxon>Bacillota</taxon>
        <taxon>Clostridia</taxon>
        <taxon>Peptostreptococcales</taxon>
        <taxon>Caminicellaceae</taxon>
        <taxon>Paramaledivibacter</taxon>
    </lineage>
</organism>
<dbReference type="Proteomes" id="UP000184465">
    <property type="component" value="Unassembled WGS sequence"/>
</dbReference>
<dbReference type="GO" id="GO:0005737">
    <property type="term" value="C:cytoplasm"/>
    <property type="evidence" value="ECO:0007669"/>
    <property type="project" value="UniProtKB-SubCell"/>
</dbReference>
<dbReference type="PANTHER" id="PTHR42756:SF1">
    <property type="entry name" value="TRANSCRIPTIONAL REPRESSOR OF EMRAB OPERON"/>
    <property type="match status" value="1"/>
</dbReference>
<dbReference type="PROSITE" id="PS50995">
    <property type="entry name" value="HTH_MARR_2"/>
    <property type="match status" value="1"/>
</dbReference>
<sequence length="147" mass="17055">MGDVVANYYNEINKMMEKIIYKVFVLNKKGLTFGKKNKELSILDAFIIKKIGSANEKSIYSLVKEIEIDRGVIASIINKLLANGYIIKQKSKEDKRINMVLLTEEGKEIYDIIMERQKEFFDFVLNDVTLNEEKAILKFLSKIHQKS</sequence>
<evidence type="ECO:0000256" key="6">
    <source>
        <dbReference type="ARBA" id="ARBA00047188"/>
    </source>
</evidence>
<evidence type="ECO:0000256" key="7">
    <source>
        <dbReference type="ARBA" id="ARBA00047207"/>
    </source>
</evidence>
<dbReference type="GO" id="GO:0003700">
    <property type="term" value="F:DNA-binding transcription factor activity"/>
    <property type="evidence" value="ECO:0007669"/>
    <property type="project" value="InterPro"/>
</dbReference>
<dbReference type="EMBL" id="FRAG01000031">
    <property type="protein sequence ID" value="SHK16417.1"/>
    <property type="molecule type" value="Genomic_DNA"/>
</dbReference>
<evidence type="ECO:0000256" key="1">
    <source>
        <dbReference type="ARBA" id="ARBA00004496"/>
    </source>
</evidence>
<protein>
    <recommendedName>
        <fullName evidence="6">HTH-type transcriptional regulator SarZ</fullName>
    </recommendedName>
    <alternativeName>
        <fullName evidence="7">Staphylococcal accessory regulator Z</fullName>
    </alternativeName>
</protein>
<dbReference type="AlphaFoldDB" id="A0A1M6Q8H7"/>
<evidence type="ECO:0000313" key="10">
    <source>
        <dbReference type="Proteomes" id="UP000184465"/>
    </source>
</evidence>
<evidence type="ECO:0000256" key="2">
    <source>
        <dbReference type="ARBA" id="ARBA00023015"/>
    </source>
</evidence>
<proteinExistence type="inferred from homology"/>
<dbReference type="InterPro" id="IPR036388">
    <property type="entry name" value="WH-like_DNA-bd_sf"/>
</dbReference>
<dbReference type="STRING" id="1121301.SAMN02745912_02467"/>
<dbReference type="GO" id="GO:0003677">
    <property type="term" value="F:DNA binding"/>
    <property type="evidence" value="ECO:0007669"/>
    <property type="project" value="UniProtKB-KW"/>
</dbReference>
<dbReference type="Pfam" id="PF22381">
    <property type="entry name" value="Staph_reg_Sar_Rot"/>
    <property type="match status" value="1"/>
</dbReference>
<evidence type="ECO:0000313" key="9">
    <source>
        <dbReference type="EMBL" id="SHK16417.1"/>
    </source>
</evidence>
<keyword evidence="4" id="KW-0804">Transcription</keyword>
<dbReference type="InterPro" id="IPR036390">
    <property type="entry name" value="WH_DNA-bd_sf"/>
</dbReference>
<evidence type="ECO:0000256" key="3">
    <source>
        <dbReference type="ARBA" id="ARBA00023125"/>
    </source>
</evidence>
<name>A0A1M6Q8H7_PARC5</name>
<keyword evidence="2" id="KW-0805">Transcription regulation</keyword>
<comment type="similarity">
    <text evidence="5">Belongs to the SarZ family.</text>
</comment>
<gene>
    <name evidence="9" type="ORF">SAMN02745912_02467</name>
</gene>
<keyword evidence="3 9" id="KW-0238">DNA-binding</keyword>
<accession>A0A1M6Q8H7</accession>